<evidence type="ECO:0000313" key="3">
    <source>
        <dbReference type="Proteomes" id="UP001345827"/>
    </source>
</evidence>
<comment type="caution">
    <text evidence="2">The sequence shown here is derived from an EMBL/GenBank/DDBJ whole genome shotgun (WGS) entry which is preliminary data.</text>
</comment>
<dbReference type="AlphaFoldDB" id="A0AAV9Q8X1"/>
<organism evidence="2 3">
    <name type="scientific">Vermiconidia calcicola</name>
    <dbReference type="NCBI Taxonomy" id="1690605"/>
    <lineage>
        <taxon>Eukaryota</taxon>
        <taxon>Fungi</taxon>
        <taxon>Dikarya</taxon>
        <taxon>Ascomycota</taxon>
        <taxon>Pezizomycotina</taxon>
        <taxon>Dothideomycetes</taxon>
        <taxon>Dothideomycetidae</taxon>
        <taxon>Mycosphaerellales</taxon>
        <taxon>Extremaceae</taxon>
        <taxon>Vermiconidia</taxon>
    </lineage>
</organism>
<proteinExistence type="predicted"/>
<gene>
    <name evidence="2" type="ORF">LTR25_004096</name>
</gene>
<protein>
    <recommendedName>
        <fullName evidence="1">Heterokaryon incompatibility domain-containing protein</fullName>
    </recommendedName>
</protein>
<keyword evidence="3" id="KW-1185">Reference proteome</keyword>
<evidence type="ECO:0000259" key="1">
    <source>
        <dbReference type="Pfam" id="PF06985"/>
    </source>
</evidence>
<accession>A0AAV9Q8X1</accession>
<dbReference type="EMBL" id="JAXLQG010000006">
    <property type="protein sequence ID" value="KAK5538554.1"/>
    <property type="molecule type" value="Genomic_DNA"/>
</dbReference>
<feature type="domain" description="Heterokaryon incompatibility" evidence="1">
    <location>
        <begin position="90"/>
        <end position="194"/>
    </location>
</feature>
<dbReference type="Proteomes" id="UP001345827">
    <property type="component" value="Unassembled WGS sequence"/>
</dbReference>
<dbReference type="InterPro" id="IPR010730">
    <property type="entry name" value="HET"/>
</dbReference>
<dbReference type="Pfam" id="PF06985">
    <property type="entry name" value="HET"/>
    <property type="match status" value="1"/>
</dbReference>
<evidence type="ECO:0000313" key="2">
    <source>
        <dbReference type="EMBL" id="KAK5538554.1"/>
    </source>
</evidence>
<sequence length="501" mass="56139">MNATNVPRPAVRLRENQTTAAVLTPHLWKEYPSISLNAHAHANLNANVNVKDEAGPQRSTLALNGSLNGKQWQLQTFTEHGSHLTHLPDYICVSYIWGSGREPNPFLDEPKVISINTIPALSAAMSNTDCKAYWIDAFCIPSKKEDIARRATLESMGYIYSKAEEVRAALSARSFTAVQDLSRNDRIDDSSLDILNKDEWVKMRLDIPRRVVVSGSHFLNDLGFSLTKYKQQRGLSTFDIRQYFPSLDALEDLIANWQIADFAERSALQVMSNMDRREWRQGEDKNYFYSMIGAVTKDPCKRPIEKETRSDLAELFMDVCKRKNGVSFIYSSAPRADVTGQRWRPRSGLLPSIVPWHSWGDAQPGTFDEHVSLWLERVLSLQESSSPLSAGARQFIAEWLPQEQLGDANDDEIVSWSHATLVRMGFKENEVAMNVGDGLFFPHSTPPPGSTVTVIVSTTIRWVFGALGIVRIVAENTIPRYIPGVFVGDIGKETGSSCCLD</sequence>
<reference evidence="2 3" key="1">
    <citation type="submission" date="2023-06" db="EMBL/GenBank/DDBJ databases">
        <title>Black Yeasts Isolated from many extreme environments.</title>
        <authorList>
            <person name="Coleine C."/>
            <person name="Stajich J.E."/>
            <person name="Selbmann L."/>
        </authorList>
    </citation>
    <scope>NUCLEOTIDE SEQUENCE [LARGE SCALE GENOMIC DNA]</scope>
    <source>
        <strain evidence="2 3">CCFEE 5887</strain>
    </source>
</reference>
<name>A0AAV9Q8X1_9PEZI</name>